<evidence type="ECO:0000256" key="3">
    <source>
        <dbReference type="ARBA" id="ARBA00022448"/>
    </source>
</evidence>
<dbReference type="eggNOG" id="COG0355">
    <property type="taxonomic scope" value="Bacteria"/>
</dbReference>
<evidence type="ECO:0000256" key="2">
    <source>
        <dbReference type="ARBA" id="ARBA00005712"/>
    </source>
</evidence>
<comment type="function">
    <text evidence="8">Produces ATP from ADP in the presence of a proton gradient across the membrane.</text>
</comment>
<dbReference type="GO" id="GO:0012505">
    <property type="term" value="C:endomembrane system"/>
    <property type="evidence" value="ECO:0007669"/>
    <property type="project" value="UniProtKB-SubCell"/>
</dbReference>
<reference evidence="11 12" key="3">
    <citation type="journal article" date="2011" name="J. Bacteriol.">
        <title>Genome sequences of Mycoplasma alligatoris A21JP2T and Mycoplasma crocodyli MP145T.</title>
        <authorList>
            <person name="Brown D.R."/>
            <person name="Farmerie W.G."/>
            <person name="May M."/>
            <person name="Benders G.A."/>
            <person name="Durkin A.S."/>
            <person name="Hlavinka K."/>
            <person name="Hostetler J."/>
            <person name="Jackson J."/>
            <person name="Johnson J."/>
            <person name="Miller R.H."/>
            <person name="Paralanov V."/>
            <person name="Radune D."/>
            <person name="Szczypinski B."/>
            <person name="Glass J.I."/>
        </authorList>
    </citation>
    <scope>NUCLEOTIDE SEQUENCE [LARGE SCALE GENOMIC DNA]</scope>
    <source>
        <strain evidence="12">ATCC 51981 / MP145</strain>
    </source>
</reference>
<evidence type="ECO:0000256" key="1">
    <source>
        <dbReference type="ARBA" id="ARBA00004184"/>
    </source>
</evidence>
<keyword evidence="12" id="KW-1185">Reference proteome</keyword>
<keyword evidence="3 8" id="KW-0813">Transport</keyword>
<dbReference type="KEGG" id="mcd:MCRO_0365"/>
<keyword evidence="8" id="KW-1003">Cell membrane</keyword>
<dbReference type="GO" id="GO:0005524">
    <property type="term" value="F:ATP binding"/>
    <property type="evidence" value="ECO:0007669"/>
    <property type="project" value="UniProtKB-UniRule"/>
</dbReference>
<evidence type="ECO:0000313" key="11">
    <source>
        <dbReference type="EMBL" id="ADE19433.1"/>
    </source>
</evidence>
<proteinExistence type="inferred from homology"/>
<evidence type="ECO:0000259" key="10">
    <source>
        <dbReference type="Pfam" id="PF02823"/>
    </source>
</evidence>
<evidence type="ECO:0000256" key="5">
    <source>
        <dbReference type="ARBA" id="ARBA00023136"/>
    </source>
</evidence>
<keyword evidence="5 8" id="KW-0472">Membrane</keyword>
<dbReference type="HOGENOM" id="CLU_084338_1_3_14"/>
<organism evidence="11 12">
    <name type="scientific">Mycoplasma crocodyli (strain ATCC 51981 / MP145)</name>
    <dbReference type="NCBI Taxonomy" id="512564"/>
    <lineage>
        <taxon>Bacteria</taxon>
        <taxon>Bacillati</taxon>
        <taxon>Mycoplasmatota</taxon>
        <taxon>Mollicutes</taxon>
        <taxon>Mycoplasmataceae</taxon>
        <taxon>Mycoplasma</taxon>
    </lineage>
</organism>
<dbReference type="InterPro" id="IPR001469">
    <property type="entry name" value="ATP_synth_F1_dsu/esu"/>
</dbReference>
<dbReference type="InterPro" id="IPR020546">
    <property type="entry name" value="ATP_synth_F1_dsu/esu_N"/>
</dbReference>
<dbReference type="Gene3D" id="2.60.15.10">
    <property type="entry name" value="F0F1 ATP synthase delta/epsilon subunit, N-terminal"/>
    <property type="match status" value="1"/>
</dbReference>
<accession>D5E5F8</accession>
<dbReference type="PANTHER" id="PTHR13822">
    <property type="entry name" value="ATP SYNTHASE DELTA/EPSILON CHAIN"/>
    <property type="match status" value="1"/>
</dbReference>
<dbReference type="Proteomes" id="UP000001845">
    <property type="component" value="Chromosome"/>
</dbReference>
<evidence type="ECO:0000256" key="8">
    <source>
        <dbReference type="HAMAP-Rule" id="MF_00530"/>
    </source>
</evidence>
<gene>
    <name evidence="8 11" type="primary">atpC</name>
    <name evidence="11" type="ordered locus">MCRO_0365</name>
</gene>
<reference key="2">
    <citation type="submission" date="2010-03" db="EMBL/GenBank/DDBJ databases">
        <authorList>
            <person name="Ma Z."/>
            <person name="Wang X."/>
            <person name="Liu H."/>
        </authorList>
    </citation>
    <scope>NUCLEOTIDE SEQUENCE</scope>
    <source>
        <strain>MP145</strain>
    </source>
</reference>
<dbReference type="HAMAP" id="MF_00530">
    <property type="entry name" value="ATP_synth_epsil_bac"/>
    <property type="match status" value="1"/>
</dbReference>
<keyword evidence="11" id="KW-0378">Hydrolase</keyword>
<keyword evidence="7 8" id="KW-0066">ATP synthesis</keyword>
<feature type="domain" description="ATP synthase F1 complex delta/epsilon subunit N-terminal" evidence="10">
    <location>
        <begin position="7"/>
        <end position="85"/>
    </location>
</feature>
<keyword evidence="8" id="KW-0375">Hydrogen ion transport</keyword>
<dbReference type="Pfam" id="PF02823">
    <property type="entry name" value="ATP-synt_DE_N"/>
    <property type="match status" value="1"/>
</dbReference>
<dbReference type="EMBL" id="CP001991">
    <property type="protein sequence ID" value="ADE19433.1"/>
    <property type="molecule type" value="Genomic_DNA"/>
</dbReference>
<evidence type="ECO:0000256" key="9">
    <source>
        <dbReference type="RuleBase" id="RU003656"/>
    </source>
</evidence>
<comment type="subcellular location">
    <subcellularLocation>
        <location evidence="8">Cell membrane</location>
        <topology evidence="8">Peripheral membrane protein</topology>
    </subcellularLocation>
    <subcellularLocation>
        <location evidence="1">Endomembrane system</location>
        <topology evidence="1">Peripheral membrane protein</topology>
    </subcellularLocation>
</comment>
<keyword evidence="6 8" id="KW-0139">CF(1)</keyword>
<dbReference type="PANTHER" id="PTHR13822:SF10">
    <property type="entry name" value="ATP SYNTHASE EPSILON CHAIN, CHLOROPLASTIC"/>
    <property type="match status" value="1"/>
</dbReference>
<comment type="similarity">
    <text evidence="2 8 9">Belongs to the ATPase epsilon chain family.</text>
</comment>
<evidence type="ECO:0000313" key="12">
    <source>
        <dbReference type="Proteomes" id="UP000001845"/>
    </source>
</evidence>
<evidence type="ECO:0000256" key="7">
    <source>
        <dbReference type="ARBA" id="ARBA00023310"/>
    </source>
</evidence>
<dbReference type="OrthoDB" id="389606at2"/>
<dbReference type="RefSeq" id="WP_013054210.1">
    <property type="nucleotide sequence ID" value="NC_014014.1"/>
</dbReference>
<evidence type="ECO:0000256" key="6">
    <source>
        <dbReference type="ARBA" id="ARBA00023196"/>
    </source>
</evidence>
<evidence type="ECO:0000256" key="4">
    <source>
        <dbReference type="ARBA" id="ARBA00023065"/>
    </source>
</evidence>
<dbReference type="NCBIfam" id="TIGR01216">
    <property type="entry name" value="ATP_synt_epsi"/>
    <property type="match status" value="1"/>
</dbReference>
<dbReference type="SUPFAM" id="SSF51344">
    <property type="entry name" value="Epsilon subunit of F1F0-ATP synthase N-terminal domain"/>
    <property type="match status" value="1"/>
</dbReference>
<protein>
    <recommendedName>
        <fullName evidence="8">ATP synthase epsilon chain</fullName>
    </recommendedName>
    <alternativeName>
        <fullName evidence="8">ATP synthase F1 sector epsilon subunit</fullName>
    </alternativeName>
    <alternativeName>
        <fullName evidence="8">F-ATPase epsilon subunit</fullName>
    </alternativeName>
</protein>
<keyword evidence="4 8" id="KW-0406">Ion transport</keyword>
<dbReference type="GO" id="GO:0005886">
    <property type="term" value="C:plasma membrane"/>
    <property type="evidence" value="ECO:0007669"/>
    <property type="project" value="UniProtKB-SubCell"/>
</dbReference>
<dbReference type="InterPro" id="IPR036771">
    <property type="entry name" value="ATPsynth_dsu/esu_N"/>
</dbReference>
<name>D5E5F8_MYCCM</name>
<comment type="subunit">
    <text evidence="8 9">F-type ATPases have 2 components, CF(1) - the catalytic core - and CF(0) - the membrane proton channel. CF(1) has five subunits: alpha(3), beta(3), gamma(1), delta(1), epsilon(1). CF(0) has three main subunits: a, b and c.</text>
</comment>
<dbReference type="GO" id="GO:0046933">
    <property type="term" value="F:proton-transporting ATP synthase activity, rotational mechanism"/>
    <property type="evidence" value="ECO:0007669"/>
    <property type="project" value="UniProtKB-UniRule"/>
</dbReference>
<dbReference type="STRING" id="512564.MCRO_0365"/>
<dbReference type="GO" id="GO:0016787">
    <property type="term" value="F:hydrolase activity"/>
    <property type="evidence" value="ECO:0007669"/>
    <property type="project" value="UniProtKB-KW"/>
</dbReference>
<sequence length="140" mass="15980">MANNKTHLTITTPTKVFYEGMVNIVTLKTPNGYIGLQANKSPFFSNIEIGNLYINSEKDKDFQRCAIGGGLVYADSQRVNIITDDIVYFKDIDLSRANRDKEWALEQMQIHQNSNSKFSLEIKLKKALSKIEAYNEINKK</sequence>
<dbReference type="AlphaFoldDB" id="D5E5F8"/>
<reference evidence="12" key="1">
    <citation type="submission" date="2010-03" db="EMBL/GenBank/DDBJ databases">
        <title>The complete genome of Mycoplasma crocodyli MP145.</title>
        <authorList>
            <person name="Glass J.I."/>
            <person name="Durkin A.S."/>
            <person name="Hostetler J."/>
            <person name="Jackson J."/>
            <person name="Johnson J."/>
            <person name="May M.A."/>
            <person name="Paralanov V."/>
            <person name="Radune D."/>
            <person name="Szczypinski B."/>
            <person name="Brown D.R."/>
        </authorList>
    </citation>
    <scope>NUCLEOTIDE SEQUENCE [LARGE SCALE GENOMIC DNA]</scope>
    <source>
        <strain evidence="12">ATCC 51981 / MP145</strain>
    </source>
</reference>
<dbReference type="GO" id="GO:0045259">
    <property type="term" value="C:proton-transporting ATP synthase complex"/>
    <property type="evidence" value="ECO:0007669"/>
    <property type="project" value="UniProtKB-KW"/>
</dbReference>